<reference evidence="2" key="1">
    <citation type="journal article" date="2023" name="Insect Mol. Biol.">
        <title>Genome sequencing provides insights into the evolution of gene families encoding plant cell wall-degrading enzymes in longhorned beetles.</title>
        <authorList>
            <person name="Shin N.R."/>
            <person name="Okamura Y."/>
            <person name="Kirsch R."/>
            <person name="Pauchet Y."/>
        </authorList>
    </citation>
    <scope>NUCLEOTIDE SEQUENCE</scope>
    <source>
        <strain evidence="2">RBIC_L_NR</strain>
    </source>
</reference>
<accession>A0AAV8ZIX1</accession>
<organism evidence="2 3">
    <name type="scientific">Rhamnusium bicolor</name>
    <dbReference type="NCBI Taxonomy" id="1586634"/>
    <lineage>
        <taxon>Eukaryota</taxon>
        <taxon>Metazoa</taxon>
        <taxon>Ecdysozoa</taxon>
        <taxon>Arthropoda</taxon>
        <taxon>Hexapoda</taxon>
        <taxon>Insecta</taxon>
        <taxon>Pterygota</taxon>
        <taxon>Neoptera</taxon>
        <taxon>Endopterygota</taxon>
        <taxon>Coleoptera</taxon>
        <taxon>Polyphaga</taxon>
        <taxon>Cucujiformia</taxon>
        <taxon>Chrysomeloidea</taxon>
        <taxon>Cerambycidae</taxon>
        <taxon>Lepturinae</taxon>
        <taxon>Rhagiini</taxon>
        <taxon>Rhamnusium</taxon>
    </lineage>
</organism>
<name>A0AAV8ZIX1_9CUCU</name>
<proteinExistence type="predicted"/>
<evidence type="ECO:0000313" key="3">
    <source>
        <dbReference type="Proteomes" id="UP001162156"/>
    </source>
</evidence>
<feature type="region of interest" description="Disordered" evidence="1">
    <location>
        <begin position="217"/>
        <end position="237"/>
    </location>
</feature>
<gene>
    <name evidence="2" type="ORF">NQ314_005547</name>
</gene>
<evidence type="ECO:0000256" key="1">
    <source>
        <dbReference type="SAM" id="MobiDB-lite"/>
    </source>
</evidence>
<dbReference type="Proteomes" id="UP001162156">
    <property type="component" value="Unassembled WGS sequence"/>
</dbReference>
<dbReference type="AlphaFoldDB" id="A0AAV8ZIX1"/>
<dbReference type="EMBL" id="JANEYF010001530">
    <property type="protein sequence ID" value="KAJ8963573.1"/>
    <property type="molecule type" value="Genomic_DNA"/>
</dbReference>
<protein>
    <submittedName>
        <fullName evidence="2">Uncharacterized protein</fullName>
    </submittedName>
</protein>
<sequence>MALEADIIPTENLVYNGNFSNLIENGQILLLNEPVMIYTQENIENDCAIVLDPITDENSQNLNLPEIIFDGNYFQFENLHSNNFQNDYDTHENFQYIDERQQVDDGLAVLEILCNNTNSTLDQPEFVDVNKLTEPEKFIITQENDVLSISDDDDVVFVREYKENKTETTENLIESAVKLKKIDNNIRRNPIRTVRTRSRDLSKELLFEEDFAFLDASEDEGEDEEKENKIPIKKSPNENLKQWPVNVHDRPEYNTLTKKIETFDYTIREIQKKATKKPRIETVPIRRKSKKKYFTKKRKPRLVEVKKIPIEELKTLVNATTALLRDFFISTKESRALTNADIRKSEICNPENHFEVLRNQTLLFSVVNGLDQSEVEKKLHALNFTEDETKE</sequence>
<evidence type="ECO:0000313" key="2">
    <source>
        <dbReference type="EMBL" id="KAJ8963573.1"/>
    </source>
</evidence>
<comment type="caution">
    <text evidence="2">The sequence shown here is derived from an EMBL/GenBank/DDBJ whole genome shotgun (WGS) entry which is preliminary data.</text>
</comment>
<keyword evidence="3" id="KW-1185">Reference proteome</keyword>